<keyword evidence="6" id="KW-1185">Reference proteome</keyword>
<evidence type="ECO:0000256" key="3">
    <source>
        <dbReference type="ARBA" id="ARBA00022989"/>
    </source>
</evidence>
<accession>A0A803NQU0</accession>
<dbReference type="PANTHER" id="PTHR14110">
    <property type="entry name" value="MITOCHONDRIAL IMPORT INNER MEMBRANE TRANSLOCASE SUBUNIT TIM22"/>
    <property type="match status" value="1"/>
</dbReference>
<name>A0A803NQU0_CANSA</name>
<proteinExistence type="predicted"/>
<dbReference type="EMBL" id="UZAU01000018">
    <property type="status" value="NOT_ANNOTATED_CDS"/>
    <property type="molecule type" value="Genomic_DNA"/>
</dbReference>
<dbReference type="GO" id="GO:0030943">
    <property type="term" value="F:mitochondrion targeting sequence binding"/>
    <property type="evidence" value="ECO:0007669"/>
    <property type="project" value="TreeGrafter"/>
</dbReference>
<reference evidence="5" key="2">
    <citation type="submission" date="2021-03" db="UniProtKB">
        <authorList>
            <consortium name="EnsemblPlants"/>
        </authorList>
    </citation>
    <scope>IDENTIFICATION</scope>
</reference>
<dbReference type="GO" id="GO:0042721">
    <property type="term" value="C:TIM22 mitochondrial import inner membrane insertion complex"/>
    <property type="evidence" value="ECO:0007669"/>
    <property type="project" value="InterPro"/>
</dbReference>
<dbReference type="InterPro" id="IPR039175">
    <property type="entry name" value="TIM22"/>
</dbReference>
<dbReference type="Proteomes" id="UP000596661">
    <property type="component" value="Chromosome 1"/>
</dbReference>
<keyword evidence="2" id="KW-0812">Transmembrane</keyword>
<dbReference type="EnsemblPlants" id="evm.model.01.784.1.5bd9b134">
    <property type="protein sequence ID" value="cds.evm.model.01.784.1.5bd9b134"/>
    <property type="gene ID" value="evm.TU.01.784"/>
</dbReference>
<evidence type="ECO:0000313" key="6">
    <source>
        <dbReference type="Proteomes" id="UP000596661"/>
    </source>
</evidence>
<gene>
    <name evidence="5" type="primary">LOC115699346</name>
</gene>
<sequence length="132" mass="14185">MNCFYISFIFYCLKSDQSPNKSKPISGWCNMGLVCCSYDARKQGLTGFSHAAFVARSIGGYGFQCGLVAAIFTSTRCGLQRYRRKDDLVNALVAGAVAGATVAAGTRNLKQVVGTTCLVSAFSTAADYFRTM</sequence>
<keyword evidence="3" id="KW-1133">Transmembrane helix</keyword>
<dbReference type="AlphaFoldDB" id="A0A803NQU0"/>
<evidence type="ECO:0000313" key="5">
    <source>
        <dbReference type="EnsemblPlants" id="cds.evm.model.01.784.1.5bd9b134"/>
    </source>
</evidence>
<keyword evidence="4" id="KW-0472">Membrane</keyword>
<organism evidence="5 6">
    <name type="scientific">Cannabis sativa</name>
    <name type="common">Hemp</name>
    <name type="synonym">Marijuana</name>
    <dbReference type="NCBI Taxonomy" id="3483"/>
    <lineage>
        <taxon>Eukaryota</taxon>
        <taxon>Viridiplantae</taxon>
        <taxon>Streptophyta</taxon>
        <taxon>Embryophyta</taxon>
        <taxon>Tracheophyta</taxon>
        <taxon>Spermatophyta</taxon>
        <taxon>Magnoliopsida</taxon>
        <taxon>eudicotyledons</taxon>
        <taxon>Gunneridae</taxon>
        <taxon>Pentapetalae</taxon>
        <taxon>rosids</taxon>
        <taxon>fabids</taxon>
        <taxon>Rosales</taxon>
        <taxon>Cannabaceae</taxon>
        <taxon>Cannabis</taxon>
    </lineage>
</organism>
<dbReference type="PANTHER" id="PTHR14110:SF5">
    <property type="entry name" value="OUTER ENVELOPE PORE PROTEIN 16-4, CHLOROPLASTIC"/>
    <property type="match status" value="1"/>
</dbReference>
<dbReference type="GO" id="GO:0045039">
    <property type="term" value="P:protein insertion into mitochondrial inner membrane"/>
    <property type="evidence" value="ECO:0007669"/>
    <property type="project" value="InterPro"/>
</dbReference>
<protein>
    <submittedName>
        <fullName evidence="5">Uncharacterized protein</fullName>
    </submittedName>
</protein>
<reference evidence="5" key="1">
    <citation type="submission" date="2018-11" db="EMBL/GenBank/DDBJ databases">
        <authorList>
            <person name="Grassa J C."/>
        </authorList>
    </citation>
    <scope>NUCLEOTIDE SEQUENCE [LARGE SCALE GENOMIC DNA]</scope>
</reference>
<evidence type="ECO:0000256" key="2">
    <source>
        <dbReference type="ARBA" id="ARBA00022692"/>
    </source>
</evidence>
<dbReference type="Gramene" id="evm.model.01.784.1.5bd9b134">
    <property type="protein sequence ID" value="cds.evm.model.01.784.1.5bd9b134"/>
    <property type="gene ID" value="evm.TU.01.784"/>
</dbReference>
<dbReference type="Pfam" id="PF02466">
    <property type="entry name" value="Tim17"/>
    <property type="match status" value="1"/>
</dbReference>
<evidence type="ECO:0000256" key="4">
    <source>
        <dbReference type="ARBA" id="ARBA00023136"/>
    </source>
</evidence>
<evidence type="ECO:0000256" key="1">
    <source>
        <dbReference type="ARBA" id="ARBA00004141"/>
    </source>
</evidence>
<dbReference type="GO" id="GO:0008320">
    <property type="term" value="F:protein transmembrane transporter activity"/>
    <property type="evidence" value="ECO:0007669"/>
    <property type="project" value="TreeGrafter"/>
</dbReference>
<comment type="subcellular location">
    <subcellularLocation>
        <location evidence="1">Membrane</location>
        <topology evidence="1">Multi-pass membrane protein</topology>
    </subcellularLocation>
</comment>